<accession>A0AAE2ZNC9</accession>
<dbReference type="Pfam" id="PF09335">
    <property type="entry name" value="VTT_dom"/>
    <property type="match status" value="1"/>
</dbReference>
<dbReference type="Proteomes" id="UP001196509">
    <property type="component" value="Unassembled WGS sequence"/>
</dbReference>
<evidence type="ECO:0000256" key="6">
    <source>
        <dbReference type="RuleBase" id="RU366058"/>
    </source>
</evidence>
<keyword evidence="9" id="KW-1185">Reference proteome</keyword>
<comment type="caution">
    <text evidence="8">The sequence shown here is derived from an EMBL/GenBank/DDBJ whole genome shotgun (WGS) entry which is preliminary data.</text>
</comment>
<feature type="transmembrane region" description="Helical" evidence="6">
    <location>
        <begin position="27"/>
        <end position="49"/>
    </location>
</feature>
<evidence type="ECO:0000256" key="1">
    <source>
        <dbReference type="ARBA" id="ARBA00004651"/>
    </source>
</evidence>
<evidence type="ECO:0000256" key="5">
    <source>
        <dbReference type="ARBA" id="ARBA00023136"/>
    </source>
</evidence>
<evidence type="ECO:0000256" key="4">
    <source>
        <dbReference type="ARBA" id="ARBA00022989"/>
    </source>
</evidence>
<proteinExistence type="inferred from homology"/>
<evidence type="ECO:0000313" key="9">
    <source>
        <dbReference type="Proteomes" id="UP001196509"/>
    </source>
</evidence>
<feature type="transmembrane region" description="Helical" evidence="6">
    <location>
        <begin position="153"/>
        <end position="178"/>
    </location>
</feature>
<dbReference type="RefSeq" id="WP_220228548.1">
    <property type="nucleotide sequence ID" value="NZ_JAICBX010000002.1"/>
</dbReference>
<organism evidence="8 9">
    <name type="scientific">Flavimaribacter sediminis</name>
    <dbReference type="NCBI Taxonomy" id="2865987"/>
    <lineage>
        <taxon>Bacteria</taxon>
        <taxon>Pseudomonadati</taxon>
        <taxon>Pseudomonadota</taxon>
        <taxon>Alphaproteobacteria</taxon>
        <taxon>Hyphomicrobiales</taxon>
        <taxon>Rhizobiaceae</taxon>
        <taxon>Flavimaribacter</taxon>
    </lineage>
</organism>
<keyword evidence="4 6" id="KW-1133">Transmembrane helix</keyword>
<protein>
    <recommendedName>
        <fullName evidence="6">TVP38/TMEM64 family membrane protein</fullName>
    </recommendedName>
</protein>
<name>A0AAE2ZNC9_9HYPH</name>
<comment type="similarity">
    <text evidence="6">Belongs to the TVP38/TMEM64 family.</text>
</comment>
<evidence type="ECO:0000259" key="7">
    <source>
        <dbReference type="Pfam" id="PF09335"/>
    </source>
</evidence>
<dbReference type="PANTHER" id="PTHR12677:SF59">
    <property type="entry name" value="GOLGI APPARATUS MEMBRANE PROTEIN TVP38-RELATED"/>
    <property type="match status" value="1"/>
</dbReference>
<keyword evidence="5 6" id="KW-0472">Membrane</keyword>
<dbReference type="InterPro" id="IPR015414">
    <property type="entry name" value="TMEM64"/>
</dbReference>
<feature type="transmembrane region" description="Helical" evidence="6">
    <location>
        <begin position="185"/>
        <end position="203"/>
    </location>
</feature>
<evidence type="ECO:0000313" key="8">
    <source>
        <dbReference type="EMBL" id="MBW8637875.1"/>
    </source>
</evidence>
<reference evidence="8" key="1">
    <citation type="submission" date="2021-08" db="EMBL/GenBank/DDBJ databases">
        <title>Hoeflea bacterium WL0058 sp. nov., isolated from the sediment.</title>
        <authorList>
            <person name="Wang L."/>
            <person name="Zhang D."/>
        </authorList>
    </citation>
    <scope>NUCLEOTIDE SEQUENCE</scope>
    <source>
        <strain evidence="8">WL0058</strain>
    </source>
</reference>
<sequence length="259" mass="27734">MTVTEHDGELDGKTENRSGFRLVARRFIPVLMILGGLLLGYMLGLHRFLSLEAIVENREYLKSYVGDHVYMASLIYFIVYTAAVAFAFPAASLLTILGGFLFGWFWGGVLTAVAATIGATVLFLAAKSALGDVLKKKAGPAVSRAADNFQEDAFGYLLVLRLAPIFPFFAINIAPAFFNVGLRTYVLATLIGILPGTFAYAYLGEGLDSVIVSAAAAGETLSLSDIVTPELTIAFFALAVIAAIPLAVKKYWRRSGGSS</sequence>
<feature type="transmembrane region" description="Helical" evidence="6">
    <location>
        <begin position="100"/>
        <end position="126"/>
    </location>
</feature>
<evidence type="ECO:0000256" key="3">
    <source>
        <dbReference type="ARBA" id="ARBA00022692"/>
    </source>
</evidence>
<dbReference type="PANTHER" id="PTHR12677">
    <property type="entry name" value="GOLGI APPARATUS MEMBRANE PROTEIN TVP38-RELATED"/>
    <property type="match status" value="1"/>
</dbReference>
<keyword evidence="2 6" id="KW-1003">Cell membrane</keyword>
<gene>
    <name evidence="8" type="ORF">K1W69_11820</name>
</gene>
<dbReference type="EMBL" id="JAICBX010000002">
    <property type="protein sequence ID" value="MBW8637875.1"/>
    <property type="molecule type" value="Genomic_DNA"/>
</dbReference>
<comment type="subcellular location">
    <subcellularLocation>
        <location evidence="1 6">Cell membrane</location>
        <topology evidence="1 6">Multi-pass membrane protein</topology>
    </subcellularLocation>
</comment>
<feature type="transmembrane region" description="Helical" evidence="6">
    <location>
        <begin position="69"/>
        <end position="88"/>
    </location>
</feature>
<dbReference type="InterPro" id="IPR032816">
    <property type="entry name" value="VTT_dom"/>
</dbReference>
<evidence type="ECO:0000256" key="2">
    <source>
        <dbReference type="ARBA" id="ARBA00022475"/>
    </source>
</evidence>
<feature type="domain" description="VTT" evidence="7">
    <location>
        <begin position="91"/>
        <end position="205"/>
    </location>
</feature>
<feature type="transmembrane region" description="Helical" evidence="6">
    <location>
        <begin position="231"/>
        <end position="248"/>
    </location>
</feature>
<keyword evidence="3 6" id="KW-0812">Transmembrane</keyword>
<dbReference type="AlphaFoldDB" id="A0AAE2ZNC9"/>
<dbReference type="GO" id="GO:0005886">
    <property type="term" value="C:plasma membrane"/>
    <property type="evidence" value="ECO:0007669"/>
    <property type="project" value="UniProtKB-SubCell"/>
</dbReference>